<comment type="caution">
    <text evidence="2">The sequence shown here is derived from an EMBL/GenBank/DDBJ whole genome shotgun (WGS) entry which is preliminary data.</text>
</comment>
<gene>
    <name evidence="2" type="ORF">EUA98_09095</name>
</gene>
<dbReference type="InterPro" id="IPR029058">
    <property type="entry name" value="AB_hydrolase_fold"/>
</dbReference>
<organism evidence="2 3">
    <name type="scientific">Pengzhenrongella frigida</name>
    <dbReference type="NCBI Taxonomy" id="1259133"/>
    <lineage>
        <taxon>Bacteria</taxon>
        <taxon>Bacillati</taxon>
        <taxon>Actinomycetota</taxon>
        <taxon>Actinomycetes</taxon>
        <taxon>Micrococcales</taxon>
        <taxon>Pengzhenrongella</taxon>
    </lineage>
</organism>
<evidence type="ECO:0000259" key="1">
    <source>
        <dbReference type="Pfam" id="PF00561"/>
    </source>
</evidence>
<dbReference type="Gene3D" id="3.40.50.1820">
    <property type="entry name" value="alpha/beta hydrolase"/>
    <property type="match status" value="1"/>
</dbReference>
<dbReference type="Pfam" id="PF00561">
    <property type="entry name" value="Abhydrolase_1"/>
    <property type="match status" value="1"/>
</dbReference>
<dbReference type="SUPFAM" id="SSF53474">
    <property type="entry name" value="alpha/beta-Hydrolases"/>
    <property type="match status" value="1"/>
</dbReference>
<protein>
    <recommendedName>
        <fullName evidence="1">AB hydrolase-1 domain-containing protein</fullName>
    </recommendedName>
</protein>
<keyword evidence="3" id="KW-1185">Reference proteome</keyword>
<feature type="domain" description="AB hydrolase-1" evidence="1">
    <location>
        <begin position="47"/>
        <end position="161"/>
    </location>
</feature>
<dbReference type="GO" id="GO:0003824">
    <property type="term" value="F:catalytic activity"/>
    <property type="evidence" value="ECO:0007669"/>
    <property type="project" value="UniProtKB-ARBA"/>
</dbReference>
<dbReference type="EMBL" id="SDWW01000018">
    <property type="protein sequence ID" value="RYV51298.1"/>
    <property type="molecule type" value="Genomic_DNA"/>
</dbReference>
<reference evidence="2 3" key="1">
    <citation type="submission" date="2019-01" db="EMBL/GenBank/DDBJ databases">
        <title>Novel species of Cellulomonas.</title>
        <authorList>
            <person name="Liu Q."/>
            <person name="Xin Y.-H."/>
        </authorList>
    </citation>
    <scope>NUCLEOTIDE SEQUENCE [LARGE SCALE GENOMIC DNA]</scope>
    <source>
        <strain evidence="2 3">HLT2-17</strain>
    </source>
</reference>
<dbReference type="RefSeq" id="WP_130102364.1">
    <property type="nucleotide sequence ID" value="NZ_SDWW01000018.1"/>
</dbReference>
<evidence type="ECO:0000313" key="3">
    <source>
        <dbReference type="Proteomes" id="UP000293764"/>
    </source>
</evidence>
<sequence>MTTWLRRAAWWAMDYAYVVRWQLVAVTRWRAVGELDPPASAGSPPNPTVVLIPGVFESWQFMRPLANRLHRCGCPVHLVPALGFNTGPIPDMARVVAADLVRHDLTGVVLVAHSKGGLIGRYAMVHLDPDHRIRALVAVNTPFAGSRYARWIPLPAVQAFAPTDPTLAALSADDAVNARITSVSSRFDPHIPGGSSLAGAADVQLRTPGHFRALGDPELVPVILDALARADRG</sequence>
<dbReference type="OrthoDB" id="9770427at2"/>
<proteinExistence type="predicted"/>
<dbReference type="InterPro" id="IPR000073">
    <property type="entry name" value="AB_hydrolase_1"/>
</dbReference>
<dbReference type="AlphaFoldDB" id="A0A4Q5MZT6"/>
<evidence type="ECO:0000313" key="2">
    <source>
        <dbReference type="EMBL" id="RYV51298.1"/>
    </source>
</evidence>
<dbReference type="Proteomes" id="UP000293764">
    <property type="component" value="Unassembled WGS sequence"/>
</dbReference>
<accession>A0A4Q5MZT6</accession>
<name>A0A4Q5MZT6_9MICO</name>